<dbReference type="InterPro" id="IPR015424">
    <property type="entry name" value="PyrdxlP-dep_Trfase"/>
</dbReference>
<keyword evidence="3" id="KW-1185">Reference proteome</keyword>
<dbReference type="RefSeq" id="WP_177242668.1">
    <property type="nucleotide sequence ID" value="NZ_FOKG01000010.1"/>
</dbReference>
<dbReference type="SUPFAM" id="SSF53383">
    <property type="entry name" value="PLP-dependent transferases"/>
    <property type="match status" value="1"/>
</dbReference>
<dbReference type="Pfam" id="PF07179">
    <property type="entry name" value="SseB"/>
    <property type="match status" value="2"/>
</dbReference>
<feature type="domain" description="SseB protein N-terminal" evidence="1">
    <location>
        <begin position="20"/>
        <end position="127"/>
    </location>
</feature>
<reference evidence="3" key="1">
    <citation type="submission" date="2016-10" db="EMBL/GenBank/DDBJ databases">
        <authorList>
            <person name="Varghese N."/>
            <person name="Submissions S."/>
        </authorList>
    </citation>
    <scope>NUCLEOTIDE SEQUENCE [LARGE SCALE GENOMIC DNA]</scope>
    <source>
        <strain evidence="3">CGMCC 4.3568</strain>
    </source>
</reference>
<dbReference type="STRING" id="490629.SAMN05216266_110101"/>
<dbReference type="InterPro" id="IPR009839">
    <property type="entry name" value="SseB_N"/>
</dbReference>
<gene>
    <name evidence="2" type="ORF">SAMN05216266_110101</name>
</gene>
<protein>
    <submittedName>
        <fullName evidence="2">SseB protein N-terminal domain-containing protein</fullName>
    </submittedName>
</protein>
<organism evidence="2 3">
    <name type="scientific">Amycolatopsis marina</name>
    <dbReference type="NCBI Taxonomy" id="490629"/>
    <lineage>
        <taxon>Bacteria</taxon>
        <taxon>Bacillati</taxon>
        <taxon>Actinomycetota</taxon>
        <taxon>Actinomycetes</taxon>
        <taxon>Pseudonocardiales</taxon>
        <taxon>Pseudonocardiaceae</taxon>
        <taxon>Amycolatopsis</taxon>
    </lineage>
</organism>
<dbReference type="Proteomes" id="UP000243799">
    <property type="component" value="Unassembled WGS sequence"/>
</dbReference>
<dbReference type="AlphaFoldDB" id="A0A1I1ARM4"/>
<dbReference type="EMBL" id="FOKG01000010">
    <property type="protein sequence ID" value="SFB40681.1"/>
    <property type="molecule type" value="Genomic_DNA"/>
</dbReference>
<proteinExistence type="predicted"/>
<evidence type="ECO:0000259" key="1">
    <source>
        <dbReference type="Pfam" id="PF07179"/>
    </source>
</evidence>
<name>A0A1I1ARM4_9PSEU</name>
<sequence>MEWEEVITVRAEWQPDNDVERAMAEALTAGDGSRYARLLMEAPLYVPTLPDPDTEQRRALARELPLQREHVLTFTSPGSLSWSLGAAAAEYREIDFGSLWELWQDSDYHLAVNPGAPIGVFLPIDAVVDLAREKRSLVAIDDVQDAIAAEAVARIRRQCQTGLGGEPDPADTEPVNDLEEQLREALAKEDHDAFLLTLLSSNVVVLTERAVSDPDHIHDEDFPWRIVGDDESPLVPLFSSTTALRRAARKDPHWVEVSFLAVLANWPGPGHTLCFDPGTPTELILPGDTVLDLLAAAFAVLGGDAVAGEQP</sequence>
<evidence type="ECO:0000313" key="2">
    <source>
        <dbReference type="EMBL" id="SFB40681.1"/>
    </source>
</evidence>
<accession>A0A1I1ARM4</accession>
<evidence type="ECO:0000313" key="3">
    <source>
        <dbReference type="Proteomes" id="UP000243799"/>
    </source>
</evidence>
<feature type="domain" description="SseB protein N-terminal" evidence="1">
    <location>
        <begin position="178"/>
        <end position="290"/>
    </location>
</feature>